<reference evidence="1 2" key="1">
    <citation type="submission" date="2019-03" db="EMBL/GenBank/DDBJ databases">
        <title>First draft genome of Liparis tanakae, snailfish: a comprehensive survey of snailfish specific genes.</title>
        <authorList>
            <person name="Kim W."/>
            <person name="Song I."/>
            <person name="Jeong J.-H."/>
            <person name="Kim D."/>
            <person name="Kim S."/>
            <person name="Ryu S."/>
            <person name="Song J.Y."/>
            <person name="Lee S.K."/>
        </authorList>
    </citation>
    <scope>NUCLEOTIDE SEQUENCE [LARGE SCALE GENOMIC DNA]</scope>
    <source>
        <tissue evidence="1">Muscle</tissue>
    </source>
</reference>
<evidence type="ECO:0000313" key="2">
    <source>
        <dbReference type="Proteomes" id="UP000314294"/>
    </source>
</evidence>
<dbReference type="EMBL" id="SRLO01001117">
    <property type="protein sequence ID" value="TNN41334.1"/>
    <property type="molecule type" value="Genomic_DNA"/>
</dbReference>
<gene>
    <name evidence="1" type="ORF">EYF80_048508</name>
</gene>
<name>A0A4Z2FKQ1_9TELE</name>
<comment type="caution">
    <text evidence="1">The sequence shown here is derived from an EMBL/GenBank/DDBJ whole genome shotgun (WGS) entry which is preliminary data.</text>
</comment>
<dbReference type="Proteomes" id="UP000314294">
    <property type="component" value="Unassembled WGS sequence"/>
</dbReference>
<evidence type="ECO:0000313" key="1">
    <source>
        <dbReference type="EMBL" id="TNN41334.1"/>
    </source>
</evidence>
<organism evidence="1 2">
    <name type="scientific">Liparis tanakae</name>
    <name type="common">Tanaka's snailfish</name>
    <dbReference type="NCBI Taxonomy" id="230148"/>
    <lineage>
        <taxon>Eukaryota</taxon>
        <taxon>Metazoa</taxon>
        <taxon>Chordata</taxon>
        <taxon>Craniata</taxon>
        <taxon>Vertebrata</taxon>
        <taxon>Euteleostomi</taxon>
        <taxon>Actinopterygii</taxon>
        <taxon>Neopterygii</taxon>
        <taxon>Teleostei</taxon>
        <taxon>Neoteleostei</taxon>
        <taxon>Acanthomorphata</taxon>
        <taxon>Eupercaria</taxon>
        <taxon>Perciformes</taxon>
        <taxon>Cottioidei</taxon>
        <taxon>Cottales</taxon>
        <taxon>Liparidae</taxon>
        <taxon>Liparis</taxon>
    </lineage>
</organism>
<sequence length="296" mass="33131">MSTARLKEMLLQKDMFREHQYRMGWAAGRGAFDKSTRVIALRRTSCKHRDVRPSSAMWRMMATNTQVYKELRVGTLSTRSGSIHHDKWFASRGNNTVSPRGADSFVVTWRGIVDEPPPLRQSPLPRTCLAQRGTQRSALGDLRGKECLRERDLKLAVHLIEKVLGAQEEVVDLAALLVPLGAVVDAQLGLLGEELADVGHGEDDLLHGAIQTHDLDTTEATLERRVARGPGKSPERQRVANFDKAAKNDRTPVSAYLMRQDVDVVTDVERRRGVLLLVAFALLRRLLHLDLALHSK</sequence>
<accession>A0A4Z2FKQ1</accession>
<dbReference type="AlphaFoldDB" id="A0A4Z2FKQ1"/>
<protein>
    <submittedName>
        <fullName evidence="1">Uncharacterized protein</fullName>
    </submittedName>
</protein>
<proteinExistence type="predicted"/>
<keyword evidence="2" id="KW-1185">Reference proteome</keyword>